<evidence type="ECO:0000313" key="1">
    <source>
        <dbReference type="EMBL" id="KAF6065215.1"/>
    </source>
</evidence>
<organism evidence="1 2">
    <name type="scientific">Candida albicans</name>
    <name type="common">Yeast</name>
    <dbReference type="NCBI Taxonomy" id="5476"/>
    <lineage>
        <taxon>Eukaryota</taxon>
        <taxon>Fungi</taxon>
        <taxon>Dikarya</taxon>
        <taxon>Ascomycota</taxon>
        <taxon>Saccharomycotina</taxon>
        <taxon>Pichiomycetes</taxon>
        <taxon>Debaryomycetaceae</taxon>
        <taxon>Candida/Lodderomyces clade</taxon>
        <taxon>Candida</taxon>
    </lineage>
</organism>
<sequence>MSTINKLVKSFQENLYDAGKYQDLLDTSDNKKLFAILQTLDQIELIFTKNERQFKIVLNWEIIIGDPLTGTCNSRIQLYMIDILDNTTKNLSQVFENLLLQYDISTSLTTIIKTIF</sequence>
<accession>A0A8H6BVS1</accession>
<name>A0A8H6BVS1_CANAX</name>
<proteinExistence type="predicted"/>
<dbReference type="AlphaFoldDB" id="A0A8H6BVS1"/>
<evidence type="ECO:0000313" key="2">
    <source>
        <dbReference type="Proteomes" id="UP000536275"/>
    </source>
</evidence>
<dbReference type="EMBL" id="JABWAD010000059">
    <property type="protein sequence ID" value="KAF6065215.1"/>
    <property type="molecule type" value="Genomic_DNA"/>
</dbReference>
<gene>
    <name evidence="1" type="ORF">FOB64_004976</name>
</gene>
<dbReference type="Proteomes" id="UP000536275">
    <property type="component" value="Unassembled WGS sequence"/>
</dbReference>
<comment type="caution">
    <text evidence="1">The sequence shown here is derived from an EMBL/GenBank/DDBJ whole genome shotgun (WGS) entry which is preliminary data.</text>
</comment>
<reference evidence="1 2" key="1">
    <citation type="submission" date="2020-03" db="EMBL/GenBank/DDBJ databases">
        <title>FDA dAtabase for Regulatory Grade micrObial Sequences (FDA-ARGOS): Supporting development and validation of Infectious Disease Dx tests.</title>
        <authorList>
            <person name="Campos J."/>
            <person name="Goldberg B."/>
            <person name="Tallon L."/>
            <person name="Sadzewicz L."/>
            <person name="Vavikolanu K."/>
            <person name="Mehta A."/>
            <person name="Aluvathingal J."/>
            <person name="Nadendla S."/>
            <person name="Nandy P."/>
            <person name="Geyer C."/>
            <person name="Yan Y."/>
            <person name="Sichtig H."/>
        </authorList>
    </citation>
    <scope>NUCLEOTIDE SEQUENCE [LARGE SCALE GENOMIC DNA]</scope>
    <source>
        <strain evidence="1 2">FDAARGOS_656</strain>
    </source>
</reference>
<protein>
    <submittedName>
        <fullName evidence="1">Uncharacterized protein</fullName>
    </submittedName>
</protein>